<proteinExistence type="predicted"/>
<accession>A0A382IBK8</accession>
<keyword evidence="5 6" id="KW-0472">Membrane</keyword>
<evidence type="ECO:0000313" key="7">
    <source>
        <dbReference type="EMBL" id="SVB96639.1"/>
    </source>
</evidence>
<dbReference type="PANTHER" id="PTHR30250">
    <property type="entry name" value="PST FAMILY PREDICTED COLANIC ACID TRANSPORTER"/>
    <property type="match status" value="1"/>
</dbReference>
<feature type="transmembrane region" description="Helical" evidence="6">
    <location>
        <begin position="145"/>
        <end position="170"/>
    </location>
</feature>
<dbReference type="GO" id="GO:0005886">
    <property type="term" value="C:plasma membrane"/>
    <property type="evidence" value="ECO:0007669"/>
    <property type="project" value="UniProtKB-SubCell"/>
</dbReference>
<evidence type="ECO:0000256" key="2">
    <source>
        <dbReference type="ARBA" id="ARBA00022475"/>
    </source>
</evidence>
<comment type="subcellular location">
    <subcellularLocation>
        <location evidence="1">Cell membrane</location>
        <topology evidence="1">Multi-pass membrane protein</topology>
    </subcellularLocation>
</comment>
<feature type="transmembrane region" description="Helical" evidence="6">
    <location>
        <begin position="83"/>
        <end position="105"/>
    </location>
</feature>
<organism evidence="7">
    <name type="scientific">marine metagenome</name>
    <dbReference type="NCBI Taxonomy" id="408172"/>
    <lineage>
        <taxon>unclassified sequences</taxon>
        <taxon>metagenomes</taxon>
        <taxon>ecological metagenomes</taxon>
    </lineage>
</organism>
<feature type="transmembrane region" description="Helical" evidence="6">
    <location>
        <begin position="287"/>
        <end position="311"/>
    </location>
</feature>
<feature type="transmembrane region" description="Helical" evidence="6">
    <location>
        <begin position="111"/>
        <end position="133"/>
    </location>
</feature>
<name>A0A382IBK8_9ZZZZ</name>
<keyword evidence="4 6" id="KW-1133">Transmembrane helix</keyword>
<evidence type="ECO:0000256" key="1">
    <source>
        <dbReference type="ARBA" id="ARBA00004651"/>
    </source>
</evidence>
<feature type="transmembrane region" description="Helical" evidence="6">
    <location>
        <begin position="247"/>
        <end position="266"/>
    </location>
</feature>
<evidence type="ECO:0000256" key="3">
    <source>
        <dbReference type="ARBA" id="ARBA00022692"/>
    </source>
</evidence>
<feature type="non-terminal residue" evidence="7">
    <location>
        <position position="329"/>
    </location>
</feature>
<dbReference type="InterPro" id="IPR050833">
    <property type="entry name" value="Poly_Biosynth_Transport"/>
</dbReference>
<dbReference type="EMBL" id="UINC01066194">
    <property type="protein sequence ID" value="SVB96639.1"/>
    <property type="molecule type" value="Genomic_DNA"/>
</dbReference>
<evidence type="ECO:0000256" key="4">
    <source>
        <dbReference type="ARBA" id="ARBA00022989"/>
    </source>
</evidence>
<evidence type="ECO:0000256" key="6">
    <source>
        <dbReference type="SAM" id="Phobius"/>
    </source>
</evidence>
<reference evidence="7" key="1">
    <citation type="submission" date="2018-05" db="EMBL/GenBank/DDBJ databases">
        <authorList>
            <person name="Lanie J.A."/>
            <person name="Ng W.-L."/>
            <person name="Kazmierczak K.M."/>
            <person name="Andrzejewski T.M."/>
            <person name="Davidsen T.M."/>
            <person name="Wayne K.J."/>
            <person name="Tettelin H."/>
            <person name="Glass J.I."/>
            <person name="Rusch D."/>
            <person name="Podicherti R."/>
            <person name="Tsui H.-C.T."/>
            <person name="Winkler M.E."/>
        </authorList>
    </citation>
    <scope>NUCLEOTIDE SEQUENCE</scope>
</reference>
<dbReference type="AlphaFoldDB" id="A0A382IBK8"/>
<feature type="transmembrane region" description="Helical" evidence="6">
    <location>
        <begin position="43"/>
        <end position="62"/>
    </location>
</feature>
<keyword evidence="3 6" id="KW-0812">Transmembrane</keyword>
<sequence>MKFIKNNISTLLLINTASGINYLFQVAVARKLSVEDFGIFNSLNALVAILSAPFSIVTLICSRSTAQLSSNSISCVKTLIITALKVMLFLGISAFFLGVMAMPILKQYLHIQFNLPIILMLIYWGLSFLMPVFNGVLQGLKRFEGFGLICGSYSLTRLLLGLLWVVVLGWGVNGAILAEVTGYIVTIFLGFWLLRDLMKTIPEPLEENLWKEMRSFFFPASIFTIVSFLFGNIDILMVRHYCPNEAGLYAIGSILGKVCLFIPSAFNYVLFPEAVLANESGKDGGRFLWIVLGLTLLFAGSTALIFCMWPSEIISLFFGIKYQQAAPIL</sequence>
<keyword evidence="2" id="KW-1003">Cell membrane</keyword>
<gene>
    <name evidence="7" type="ORF">METZ01_LOCUS249493</name>
</gene>
<evidence type="ECO:0000256" key="5">
    <source>
        <dbReference type="ARBA" id="ARBA00023136"/>
    </source>
</evidence>
<dbReference type="PANTHER" id="PTHR30250:SF28">
    <property type="entry name" value="POLYSACCHARIDE BIOSYNTHESIS PROTEIN"/>
    <property type="match status" value="1"/>
</dbReference>
<feature type="transmembrane region" description="Helical" evidence="6">
    <location>
        <begin position="176"/>
        <end position="194"/>
    </location>
</feature>
<evidence type="ECO:0008006" key="8">
    <source>
        <dbReference type="Google" id="ProtNLM"/>
    </source>
</evidence>
<protein>
    <recommendedName>
        <fullName evidence="8">Polysaccharide biosynthesis protein C-terminal domain-containing protein</fullName>
    </recommendedName>
</protein>
<feature type="transmembrane region" description="Helical" evidence="6">
    <location>
        <begin position="215"/>
        <end position="235"/>
    </location>
</feature>